<evidence type="ECO:0008006" key="3">
    <source>
        <dbReference type="Google" id="ProtNLM"/>
    </source>
</evidence>
<organism evidence="1 2">
    <name type="scientific">Brassica carinata</name>
    <name type="common">Ethiopian mustard</name>
    <name type="synonym">Abyssinian cabbage</name>
    <dbReference type="NCBI Taxonomy" id="52824"/>
    <lineage>
        <taxon>Eukaryota</taxon>
        <taxon>Viridiplantae</taxon>
        <taxon>Streptophyta</taxon>
        <taxon>Embryophyta</taxon>
        <taxon>Tracheophyta</taxon>
        <taxon>Spermatophyta</taxon>
        <taxon>Magnoliopsida</taxon>
        <taxon>eudicotyledons</taxon>
        <taxon>Gunneridae</taxon>
        <taxon>Pentapetalae</taxon>
        <taxon>rosids</taxon>
        <taxon>malvids</taxon>
        <taxon>Brassicales</taxon>
        <taxon>Brassicaceae</taxon>
        <taxon>Brassiceae</taxon>
        <taxon>Brassica</taxon>
    </lineage>
</organism>
<comment type="caution">
    <text evidence="1">The sequence shown here is derived from an EMBL/GenBank/DDBJ whole genome shotgun (WGS) entry which is preliminary data.</text>
</comment>
<dbReference type="Proteomes" id="UP000886595">
    <property type="component" value="Unassembled WGS sequence"/>
</dbReference>
<proteinExistence type="predicted"/>
<evidence type="ECO:0000313" key="1">
    <source>
        <dbReference type="EMBL" id="KAG2267640.1"/>
    </source>
</evidence>
<gene>
    <name evidence="1" type="ORF">Bca52824_062195</name>
</gene>
<name>A0A8X7QFD6_BRACI</name>
<accession>A0A8X7QFD6</accession>
<sequence>MLRVGASEHEGSWISRSSIGLLGSDLHELIEAMMKPLNWPRYRIILHRINVLCSSFVSVAFEESTKSNRIAREIGKSVLQGGWFHSYLALSGPAWLHVKVQEGSVTESNTYKYNALFISQNTTTRLQ</sequence>
<evidence type="ECO:0000313" key="2">
    <source>
        <dbReference type="Proteomes" id="UP000886595"/>
    </source>
</evidence>
<dbReference type="OrthoDB" id="10343725at2759"/>
<keyword evidence="2" id="KW-1185">Reference proteome</keyword>
<protein>
    <recommendedName>
        <fullName evidence="3">RNase H type-1 domain-containing protein</fullName>
    </recommendedName>
</protein>
<dbReference type="EMBL" id="JAAMPC010000013">
    <property type="protein sequence ID" value="KAG2267640.1"/>
    <property type="molecule type" value="Genomic_DNA"/>
</dbReference>
<dbReference type="AlphaFoldDB" id="A0A8X7QFD6"/>
<reference evidence="1 2" key="1">
    <citation type="submission" date="2020-02" db="EMBL/GenBank/DDBJ databases">
        <authorList>
            <person name="Ma Q."/>
            <person name="Huang Y."/>
            <person name="Song X."/>
            <person name="Pei D."/>
        </authorList>
    </citation>
    <scope>NUCLEOTIDE SEQUENCE [LARGE SCALE GENOMIC DNA]</scope>
    <source>
        <strain evidence="1">Sxm20200214</strain>
        <tissue evidence="1">Leaf</tissue>
    </source>
</reference>